<reference evidence="3 4" key="1">
    <citation type="journal article" date="2007" name="Int. J. Syst. Evol. Microbiol.">
        <title>Paenibacillus ginsengarvi sp. nov., isolated from soil from ginseng cultivation.</title>
        <authorList>
            <person name="Yoon M.H."/>
            <person name="Ten L.N."/>
            <person name="Im W.T."/>
        </authorList>
    </citation>
    <scope>NUCLEOTIDE SEQUENCE [LARGE SCALE GENOMIC DNA]</scope>
    <source>
        <strain evidence="3 4">KCTC 13059</strain>
    </source>
</reference>
<evidence type="ECO:0000259" key="2">
    <source>
        <dbReference type="Pfam" id="PF20251"/>
    </source>
</evidence>
<dbReference type="AlphaFoldDB" id="A0A3B0CG07"/>
<comment type="caution">
    <text evidence="3">The sequence shown here is derived from an EMBL/GenBank/DDBJ whole genome shotgun (WGS) entry which is preliminary data.</text>
</comment>
<feature type="domain" description="Bacterial Ig-like" evidence="2">
    <location>
        <begin position="222"/>
        <end position="312"/>
    </location>
</feature>
<keyword evidence="4" id="KW-1185">Reference proteome</keyword>
<accession>A0A3B0CG07</accession>
<feature type="region of interest" description="Disordered" evidence="1">
    <location>
        <begin position="62"/>
        <end position="103"/>
    </location>
</feature>
<dbReference type="InterPro" id="IPR046878">
    <property type="entry name" value="Big_14"/>
</dbReference>
<sequence length="331" mass="36303">MQHGGRSFFFPFFGTNRKFVASVMLDNEKGAIRMLDHLRRTAAIGVLLPLLLAGCGDVFSDTQSGEGGEKPETSSSHAPVSMGNMKSAPPPASAEPERDYHEFQRPSGKWLTGQGIGWTVSAGAKKPEDEVGILLRPAEPGKGKQLHSRTIRYKLTERDRQGEFVRTVAEETARFDPELGYSDFTRKLPDKEGTYYFLTAEIMNGTEVEDTVLSALEVPVQRVEAVLTLDRNVYAPDSDPVVTLHNQGPATLFFGLEYRLELKAANGWVPAPSGNNIAVASIGYQLAEGGEWEQSIRLAGMPPGDYRFGKSVEGVGTSIKKMLYVEFSVQK</sequence>
<evidence type="ECO:0000313" key="3">
    <source>
        <dbReference type="EMBL" id="RKN84513.1"/>
    </source>
</evidence>
<dbReference type="EMBL" id="RBAH01000008">
    <property type="protein sequence ID" value="RKN84513.1"/>
    <property type="molecule type" value="Genomic_DNA"/>
</dbReference>
<evidence type="ECO:0000313" key="4">
    <source>
        <dbReference type="Proteomes" id="UP000282311"/>
    </source>
</evidence>
<dbReference type="Proteomes" id="UP000282311">
    <property type="component" value="Unassembled WGS sequence"/>
</dbReference>
<protein>
    <recommendedName>
        <fullName evidence="2">Bacterial Ig-like domain-containing protein</fullName>
    </recommendedName>
</protein>
<gene>
    <name evidence="3" type="ORF">D7M11_13630</name>
</gene>
<proteinExistence type="predicted"/>
<name>A0A3B0CG07_9BACL</name>
<dbReference type="Pfam" id="PF20251">
    <property type="entry name" value="Big_14"/>
    <property type="match status" value="1"/>
</dbReference>
<organism evidence="3 4">
    <name type="scientific">Paenibacillus ginsengarvi</name>
    <dbReference type="NCBI Taxonomy" id="400777"/>
    <lineage>
        <taxon>Bacteria</taxon>
        <taxon>Bacillati</taxon>
        <taxon>Bacillota</taxon>
        <taxon>Bacilli</taxon>
        <taxon>Bacillales</taxon>
        <taxon>Paenibacillaceae</taxon>
        <taxon>Paenibacillus</taxon>
    </lineage>
</organism>
<evidence type="ECO:0000256" key="1">
    <source>
        <dbReference type="SAM" id="MobiDB-lite"/>
    </source>
</evidence>